<evidence type="ECO:0000256" key="2">
    <source>
        <dbReference type="ARBA" id="ARBA00022723"/>
    </source>
</evidence>
<dbReference type="PANTHER" id="PTHR30468">
    <property type="entry name" value="ALPHA-KETOGLUTARATE-DEPENDENT SULFONATE DIOXYGENASE"/>
    <property type="match status" value="1"/>
</dbReference>
<evidence type="ECO:0000256" key="1">
    <source>
        <dbReference type="ARBA" id="ARBA00005896"/>
    </source>
</evidence>
<dbReference type="InterPro" id="IPR051323">
    <property type="entry name" value="AtsK-like"/>
</dbReference>
<evidence type="ECO:0000256" key="4">
    <source>
        <dbReference type="ARBA" id="ARBA00023002"/>
    </source>
</evidence>
<feature type="domain" description="TauD/TfdA-like" evidence="6">
    <location>
        <begin position="11"/>
        <end position="266"/>
    </location>
</feature>
<keyword evidence="3 7" id="KW-0223">Dioxygenase</keyword>
<keyword evidence="8" id="KW-1185">Reference proteome</keyword>
<dbReference type="RefSeq" id="WP_213672105.1">
    <property type="nucleotide sequence ID" value="NZ_JAHCDA010000005.1"/>
</dbReference>
<comment type="caution">
    <text evidence="7">The sequence shown here is derived from an EMBL/GenBank/DDBJ whole genome shotgun (WGS) entry which is preliminary data.</text>
</comment>
<dbReference type="Pfam" id="PF02668">
    <property type="entry name" value="TauD"/>
    <property type="match status" value="1"/>
</dbReference>
<protein>
    <submittedName>
        <fullName evidence="7">TauD/TfdA family dioxygenase</fullName>
    </submittedName>
</protein>
<dbReference type="Proteomes" id="UP000766336">
    <property type="component" value="Unassembled WGS sequence"/>
</dbReference>
<evidence type="ECO:0000256" key="3">
    <source>
        <dbReference type="ARBA" id="ARBA00022964"/>
    </source>
</evidence>
<dbReference type="GO" id="GO:0051213">
    <property type="term" value="F:dioxygenase activity"/>
    <property type="evidence" value="ECO:0007669"/>
    <property type="project" value="UniProtKB-KW"/>
</dbReference>
<dbReference type="Gene3D" id="3.60.130.10">
    <property type="entry name" value="Clavaminate synthase-like"/>
    <property type="match status" value="1"/>
</dbReference>
<reference evidence="7 8" key="1">
    <citation type="submission" date="2021-05" db="EMBL/GenBank/DDBJ databases">
        <title>Roseococcus sp. XZZS9, whole genome shotgun sequencing project.</title>
        <authorList>
            <person name="Zhao G."/>
            <person name="Shen L."/>
        </authorList>
    </citation>
    <scope>NUCLEOTIDE SEQUENCE [LARGE SCALE GENOMIC DNA]</scope>
    <source>
        <strain evidence="7 8">XZZS9</strain>
    </source>
</reference>
<name>A0ABS5QK52_9PROT</name>
<dbReference type="PANTHER" id="PTHR30468:SF1">
    <property type="entry name" value="ALPHA-KETOGLUTARATE-DEPENDENT SULFONATE DIOXYGENASE"/>
    <property type="match status" value="1"/>
</dbReference>
<gene>
    <name evidence="7" type="ORF">KHU32_20825</name>
</gene>
<organism evidence="7 8">
    <name type="scientific">Roseococcus pinisoli</name>
    <dbReference type="NCBI Taxonomy" id="2835040"/>
    <lineage>
        <taxon>Bacteria</taxon>
        <taxon>Pseudomonadati</taxon>
        <taxon>Pseudomonadota</taxon>
        <taxon>Alphaproteobacteria</taxon>
        <taxon>Acetobacterales</taxon>
        <taxon>Roseomonadaceae</taxon>
        <taxon>Roseococcus</taxon>
    </lineage>
</organism>
<proteinExistence type="inferred from homology"/>
<evidence type="ECO:0000313" key="7">
    <source>
        <dbReference type="EMBL" id="MBS7813397.1"/>
    </source>
</evidence>
<keyword evidence="4" id="KW-0560">Oxidoreductase</keyword>
<evidence type="ECO:0000313" key="8">
    <source>
        <dbReference type="Proteomes" id="UP000766336"/>
    </source>
</evidence>
<comment type="similarity">
    <text evidence="1">Belongs to the TfdA dioxygenase family.</text>
</comment>
<accession>A0ABS5QK52</accession>
<evidence type="ECO:0000259" key="6">
    <source>
        <dbReference type="Pfam" id="PF02668"/>
    </source>
</evidence>
<dbReference type="InterPro" id="IPR042098">
    <property type="entry name" value="TauD-like_sf"/>
</dbReference>
<dbReference type="EMBL" id="JAHCDA010000005">
    <property type="protein sequence ID" value="MBS7813397.1"/>
    <property type="molecule type" value="Genomic_DNA"/>
</dbReference>
<dbReference type="InterPro" id="IPR003819">
    <property type="entry name" value="TauD/TfdA-like"/>
</dbReference>
<keyword evidence="5" id="KW-0408">Iron</keyword>
<evidence type="ECO:0000256" key="5">
    <source>
        <dbReference type="ARBA" id="ARBA00023004"/>
    </source>
</evidence>
<dbReference type="SUPFAM" id="SSF51197">
    <property type="entry name" value="Clavaminate synthase-like"/>
    <property type="match status" value="1"/>
</dbReference>
<sequence>MSYETLKLHRISPHVGAEVQDIDITRPLTNRQVEELHRALGEFGVLFFREQRFDHDSQKRFGRYFGELDIHPNTPGPEGHPEILPIHADANSKVIAGEKWHSDVSCFQEPPLGSILHIHTTPPAGGDTLFASLAAAYEALSPRLKTYLEGLTAFHSGERNYRRRNALHGIDDRGRVFPSAVHPVVIRHPISGRKGLYVNRLFTYRINEVSEEESEAILNHLLQHAEKPDFQIRFQWQPHSVAFWDNRAVQHLAIWDYFPHVRTGSRVTVKGGALAA</sequence>
<keyword evidence="2" id="KW-0479">Metal-binding</keyword>